<feature type="transmembrane region" description="Helical" evidence="6">
    <location>
        <begin position="156"/>
        <end position="178"/>
    </location>
</feature>
<name>A0A1I5GXL2_9FIRM</name>
<feature type="transmembrane region" description="Helical" evidence="6">
    <location>
        <begin position="216"/>
        <end position="233"/>
    </location>
</feature>
<dbReference type="AlphaFoldDB" id="A0A1I5GXL2"/>
<gene>
    <name evidence="7" type="ORF">SAMN04489757_12344</name>
</gene>
<evidence type="ECO:0000256" key="3">
    <source>
        <dbReference type="ARBA" id="ARBA00022692"/>
    </source>
</evidence>
<sequence length="354" mass="39575">MIRLNNKTKLIIAMVLTIIGVYFGFQYILPLFAPFVIAYFIAWILLPVVKFLTEKLKFPRVVSAILSLGVLGSLVVWALCYLGNIFIKQLIILLQNMPIYLSILSGKIDSLCNSFDNFFGTKLGTVRGMFDDHFETMIVVVRNDIMPSITTKSLNIVISIIGMIGIILITLVSALLLMKDEAAYKKSFRSSVLYQDIHLITGKLSETGVAYLRTQVILMAIISVICTAGLLIIKNKYAMLIGIGIGLFDAFPMLGSGAILIPWSIISLFNQDVFSAAILMTIYFIIMFVRQFVEPKLLGNRIGIKPVFTLMSMYVGFKLFGLFGFILGPLGLVIIITIVKETEIRLAYREETNY</sequence>
<organism evidence="7 8">
    <name type="scientific">Anaerocolumna aminovalerica</name>
    <dbReference type="NCBI Taxonomy" id="1527"/>
    <lineage>
        <taxon>Bacteria</taxon>
        <taxon>Bacillati</taxon>
        <taxon>Bacillota</taxon>
        <taxon>Clostridia</taxon>
        <taxon>Lachnospirales</taxon>
        <taxon>Lachnospiraceae</taxon>
        <taxon>Anaerocolumna</taxon>
    </lineage>
</organism>
<dbReference type="GO" id="GO:0016020">
    <property type="term" value="C:membrane"/>
    <property type="evidence" value="ECO:0007669"/>
    <property type="project" value="UniProtKB-SubCell"/>
</dbReference>
<dbReference type="GO" id="GO:0055085">
    <property type="term" value="P:transmembrane transport"/>
    <property type="evidence" value="ECO:0007669"/>
    <property type="project" value="TreeGrafter"/>
</dbReference>
<dbReference type="STRING" id="1527.SAMN04489757_12344"/>
<protein>
    <submittedName>
        <fullName evidence="7">Sporulation integral membrane protein YtvI</fullName>
    </submittedName>
</protein>
<evidence type="ECO:0000313" key="7">
    <source>
        <dbReference type="EMBL" id="SFO40687.1"/>
    </source>
</evidence>
<keyword evidence="8" id="KW-1185">Reference proteome</keyword>
<dbReference type="PANTHER" id="PTHR21716">
    <property type="entry name" value="TRANSMEMBRANE PROTEIN"/>
    <property type="match status" value="1"/>
</dbReference>
<reference evidence="7 8" key="1">
    <citation type="submission" date="2016-10" db="EMBL/GenBank/DDBJ databases">
        <authorList>
            <person name="de Groot N.N."/>
        </authorList>
    </citation>
    <scope>NUCLEOTIDE SEQUENCE [LARGE SCALE GENOMIC DNA]</scope>
    <source>
        <strain evidence="7 8">DSM 1283</strain>
    </source>
</reference>
<keyword evidence="3 6" id="KW-0812">Transmembrane</keyword>
<dbReference type="InterPro" id="IPR014227">
    <property type="entry name" value="YtvI-like"/>
</dbReference>
<feature type="transmembrane region" description="Helical" evidence="6">
    <location>
        <begin position="273"/>
        <end position="293"/>
    </location>
</feature>
<dbReference type="NCBIfam" id="TIGR02872">
    <property type="entry name" value="spore_ytvI"/>
    <property type="match status" value="1"/>
</dbReference>
<dbReference type="OrthoDB" id="9774361at2"/>
<proteinExistence type="inferred from homology"/>
<dbReference type="Proteomes" id="UP000198806">
    <property type="component" value="Unassembled WGS sequence"/>
</dbReference>
<evidence type="ECO:0000256" key="5">
    <source>
        <dbReference type="ARBA" id="ARBA00023136"/>
    </source>
</evidence>
<comment type="similarity">
    <text evidence="2">Belongs to the autoinducer-2 exporter (AI-2E) (TC 2.A.86) family.</text>
</comment>
<dbReference type="RefSeq" id="WP_091687335.1">
    <property type="nucleotide sequence ID" value="NZ_BAABFM010000007.1"/>
</dbReference>
<dbReference type="InterPro" id="IPR002549">
    <property type="entry name" value="AI-2E-like"/>
</dbReference>
<feature type="transmembrane region" description="Helical" evidence="6">
    <location>
        <begin position="65"/>
        <end position="87"/>
    </location>
</feature>
<evidence type="ECO:0000313" key="8">
    <source>
        <dbReference type="Proteomes" id="UP000198806"/>
    </source>
</evidence>
<keyword evidence="5 6" id="KW-0472">Membrane</keyword>
<feature type="transmembrane region" description="Helical" evidence="6">
    <location>
        <begin position="313"/>
        <end position="339"/>
    </location>
</feature>
<evidence type="ECO:0000256" key="4">
    <source>
        <dbReference type="ARBA" id="ARBA00022989"/>
    </source>
</evidence>
<evidence type="ECO:0000256" key="6">
    <source>
        <dbReference type="SAM" id="Phobius"/>
    </source>
</evidence>
<feature type="transmembrane region" description="Helical" evidence="6">
    <location>
        <begin position="12"/>
        <end position="29"/>
    </location>
</feature>
<comment type="subcellular location">
    <subcellularLocation>
        <location evidence="1">Membrane</location>
        <topology evidence="1">Multi-pass membrane protein</topology>
    </subcellularLocation>
</comment>
<dbReference type="Pfam" id="PF01594">
    <property type="entry name" value="AI-2E_transport"/>
    <property type="match status" value="1"/>
</dbReference>
<evidence type="ECO:0000256" key="1">
    <source>
        <dbReference type="ARBA" id="ARBA00004141"/>
    </source>
</evidence>
<dbReference type="EMBL" id="FOWD01000023">
    <property type="protein sequence ID" value="SFO40687.1"/>
    <property type="molecule type" value="Genomic_DNA"/>
</dbReference>
<dbReference type="PANTHER" id="PTHR21716:SF68">
    <property type="entry name" value="TRANSPORT PROTEIN YTVI-RELATED"/>
    <property type="match status" value="1"/>
</dbReference>
<feature type="transmembrane region" description="Helical" evidence="6">
    <location>
        <begin position="239"/>
        <end position="261"/>
    </location>
</feature>
<keyword evidence="4 6" id="KW-1133">Transmembrane helix</keyword>
<evidence type="ECO:0000256" key="2">
    <source>
        <dbReference type="ARBA" id="ARBA00009773"/>
    </source>
</evidence>
<accession>A0A1I5GXL2</accession>